<name>A0ABN2RZA0_9PSEU</name>
<dbReference type="EMBL" id="BAAANN010000029">
    <property type="protein sequence ID" value="GAA1977508.1"/>
    <property type="molecule type" value="Genomic_DNA"/>
</dbReference>
<organism evidence="2 3">
    <name type="scientific">Amycolatopsis minnesotensis</name>
    <dbReference type="NCBI Taxonomy" id="337894"/>
    <lineage>
        <taxon>Bacteria</taxon>
        <taxon>Bacillati</taxon>
        <taxon>Actinomycetota</taxon>
        <taxon>Actinomycetes</taxon>
        <taxon>Pseudonocardiales</taxon>
        <taxon>Pseudonocardiaceae</taxon>
        <taxon>Amycolatopsis</taxon>
    </lineage>
</organism>
<dbReference type="Proteomes" id="UP001501116">
    <property type="component" value="Unassembled WGS sequence"/>
</dbReference>
<evidence type="ECO:0000313" key="3">
    <source>
        <dbReference type="Proteomes" id="UP001501116"/>
    </source>
</evidence>
<gene>
    <name evidence="2" type="ORF">GCM10009754_61710</name>
</gene>
<evidence type="ECO:0000313" key="2">
    <source>
        <dbReference type="EMBL" id="GAA1977508.1"/>
    </source>
</evidence>
<keyword evidence="3" id="KW-1185">Reference proteome</keyword>
<evidence type="ECO:0000256" key="1">
    <source>
        <dbReference type="SAM" id="MobiDB-lite"/>
    </source>
</evidence>
<sequence length="132" mass="13725">MFDQHVDPAVGGLGALDRGADLFRIGDVERHRERPIAVRADEIGDLPGVAGGDHGAPAAAEDGGGQCPAESGGAAGDAPHRGPFGAHRSDFPFPGNEKGVLKHRGQRTRFEAPGFSRGGFGAVPRTGRPRER</sequence>
<accession>A0ABN2RZA0</accession>
<comment type="caution">
    <text evidence="2">The sequence shown here is derived from an EMBL/GenBank/DDBJ whole genome shotgun (WGS) entry which is preliminary data.</text>
</comment>
<feature type="region of interest" description="Disordered" evidence="1">
    <location>
        <begin position="44"/>
        <end position="132"/>
    </location>
</feature>
<protein>
    <submittedName>
        <fullName evidence="2">Uncharacterized protein</fullName>
    </submittedName>
</protein>
<proteinExistence type="predicted"/>
<reference evidence="2 3" key="1">
    <citation type="journal article" date="2019" name="Int. J. Syst. Evol. Microbiol.">
        <title>The Global Catalogue of Microorganisms (GCM) 10K type strain sequencing project: providing services to taxonomists for standard genome sequencing and annotation.</title>
        <authorList>
            <consortium name="The Broad Institute Genomics Platform"/>
            <consortium name="The Broad Institute Genome Sequencing Center for Infectious Disease"/>
            <person name="Wu L."/>
            <person name="Ma J."/>
        </authorList>
    </citation>
    <scope>NUCLEOTIDE SEQUENCE [LARGE SCALE GENOMIC DNA]</scope>
    <source>
        <strain evidence="2 3">JCM 14545</strain>
    </source>
</reference>